<keyword evidence="3" id="KW-1185">Reference proteome</keyword>
<accession>A0ABT0YRY2</accession>
<evidence type="ECO:0000256" key="1">
    <source>
        <dbReference type="SAM" id="MobiDB-lite"/>
    </source>
</evidence>
<evidence type="ECO:0000313" key="3">
    <source>
        <dbReference type="Proteomes" id="UP001165541"/>
    </source>
</evidence>
<dbReference type="EMBL" id="JAMKFE010000012">
    <property type="protein sequence ID" value="MCM5681489.1"/>
    <property type="molecule type" value="Genomic_DNA"/>
</dbReference>
<feature type="region of interest" description="Disordered" evidence="1">
    <location>
        <begin position="105"/>
        <end position="127"/>
    </location>
</feature>
<comment type="caution">
    <text evidence="2">The sequence shown here is derived from an EMBL/GenBank/DDBJ whole genome shotgun (WGS) entry which is preliminary data.</text>
</comment>
<dbReference type="RefSeq" id="WP_251779970.1">
    <property type="nucleotide sequence ID" value="NZ_JAMKFE010000012.1"/>
</dbReference>
<organism evidence="2 3">
    <name type="scientific">Caldimonas mangrovi</name>
    <dbReference type="NCBI Taxonomy" id="2944811"/>
    <lineage>
        <taxon>Bacteria</taxon>
        <taxon>Pseudomonadati</taxon>
        <taxon>Pseudomonadota</taxon>
        <taxon>Betaproteobacteria</taxon>
        <taxon>Burkholderiales</taxon>
        <taxon>Sphaerotilaceae</taxon>
        <taxon>Caldimonas</taxon>
    </lineage>
</organism>
<dbReference type="Pfam" id="PF09483">
    <property type="entry name" value="HpaP"/>
    <property type="match status" value="1"/>
</dbReference>
<feature type="region of interest" description="Disordered" evidence="1">
    <location>
        <begin position="1"/>
        <end position="91"/>
    </location>
</feature>
<protein>
    <submittedName>
        <fullName evidence="2">Type III secretion HpaP family protein</fullName>
    </submittedName>
</protein>
<sequence>MSDDEVRRPRRIIPAPPPLHGQPAAPAPPRQVERFQRVLQQGRRFDVSLGRAAQASTAPRGDTPVPADGRTAAQRGAGVAPGATAAPPGAIRPPRIVEAAAPAEMDSGMPAGAPPASPASAERPPTFGGETGDWDVELVRVIVTLCVSTDPAIEAWSVVVPLDERVLPQTELHLTLSRHALSLRFQTQATQSMRLLSRHRPSLAAMLHQALPGDREIDIDLT</sequence>
<proteinExistence type="predicted"/>
<reference evidence="2" key="1">
    <citation type="submission" date="2022-05" db="EMBL/GenBank/DDBJ databases">
        <title>Schlegelella sp. nov., isolated from mangrove soil.</title>
        <authorList>
            <person name="Liu Y."/>
            <person name="Ge X."/>
            <person name="Liu W."/>
        </authorList>
    </citation>
    <scope>NUCLEOTIDE SEQUENCE</scope>
    <source>
        <strain evidence="2">S2-27</strain>
    </source>
</reference>
<dbReference type="InterPro" id="IPR013390">
    <property type="entry name" value="T3SS_HpaP"/>
</dbReference>
<feature type="compositionally biased region" description="Pro residues" evidence="1">
    <location>
        <begin position="14"/>
        <end position="29"/>
    </location>
</feature>
<evidence type="ECO:0000313" key="2">
    <source>
        <dbReference type="EMBL" id="MCM5681489.1"/>
    </source>
</evidence>
<feature type="compositionally biased region" description="Low complexity" evidence="1">
    <location>
        <begin position="76"/>
        <end position="91"/>
    </location>
</feature>
<gene>
    <name evidence="2" type="ORF">M8A51_18335</name>
</gene>
<dbReference type="Proteomes" id="UP001165541">
    <property type="component" value="Unassembled WGS sequence"/>
</dbReference>
<name>A0ABT0YRY2_9BURK</name>